<feature type="transmembrane region" description="Helical" evidence="1">
    <location>
        <begin position="65"/>
        <end position="86"/>
    </location>
</feature>
<dbReference type="Proteomes" id="UP000078225">
    <property type="component" value="Unassembled WGS sequence"/>
</dbReference>
<keyword evidence="1" id="KW-1133">Transmembrane helix</keyword>
<keyword evidence="1" id="KW-0812">Transmembrane</keyword>
<evidence type="ECO:0000313" key="3">
    <source>
        <dbReference type="Proteomes" id="UP000078225"/>
    </source>
</evidence>
<proteinExistence type="predicted"/>
<dbReference type="RefSeq" id="WP_064598455.1">
    <property type="nucleotide sequence ID" value="NZ_CP134782.1"/>
</dbReference>
<dbReference type="EMBL" id="LYRP01000022">
    <property type="protein sequence ID" value="OAT76463.1"/>
    <property type="molecule type" value="Genomic_DNA"/>
</dbReference>
<accession>A0A1B7L2A0</accession>
<organism evidence="2 3">
    <name type="scientific">Mangrovibacter phragmitis</name>
    <dbReference type="NCBI Taxonomy" id="1691903"/>
    <lineage>
        <taxon>Bacteria</taxon>
        <taxon>Pseudomonadati</taxon>
        <taxon>Pseudomonadota</taxon>
        <taxon>Gammaproteobacteria</taxon>
        <taxon>Enterobacterales</taxon>
        <taxon>Enterobacteriaceae</taxon>
        <taxon>Mangrovibacter</taxon>
    </lineage>
</organism>
<evidence type="ECO:0000313" key="2">
    <source>
        <dbReference type="EMBL" id="OAT76463.1"/>
    </source>
</evidence>
<dbReference type="AlphaFoldDB" id="A0A1B7L2A0"/>
<protein>
    <submittedName>
        <fullName evidence="2">Uncharacterized protein</fullName>
    </submittedName>
</protein>
<dbReference type="OrthoDB" id="6493336at2"/>
<gene>
    <name evidence="2" type="ORF">A9B99_09120</name>
</gene>
<sequence length="88" mass="9835">MPVFIFLKKGSQIAVVEKADAPEAARLKAQGYEQQFEEITAPNTAKALARFRDIKQEEEAIQHGFSTGAAFFSLLAVLMMIIAFFLQR</sequence>
<keyword evidence="1" id="KW-0472">Membrane</keyword>
<evidence type="ECO:0000256" key="1">
    <source>
        <dbReference type="SAM" id="Phobius"/>
    </source>
</evidence>
<keyword evidence="3" id="KW-1185">Reference proteome</keyword>
<name>A0A1B7L2A0_9ENTR</name>
<comment type="caution">
    <text evidence="2">The sequence shown here is derived from an EMBL/GenBank/DDBJ whole genome shotgun (WGS) entry which is preliminary data.</text>
</comment>
<dbReference type="STRING" id="1691903.A9B99_09120"/>
<reference evidence="3" key="1">
    <citation type="submission" date="2016-05" db="EMBL/GenBank/DDBJ databases">
        <authorList>
            <person name="Behera P."/>
            <person name="Vaishampayan P."/>
            <person name="Singh N."/>
            <person name="Raina V."/>
            <person name="Suar M."/>
            <person name="Pattnaik A."/>
            <person name="Rastogi G."/>
        </authorList>
    </citation>
    <scope>NUCLEOTIDE SEQUENCE [LARGE SCALE GENOMIC DNA]</scope>
    <source>
        <strain evidence="3">MP23</strain>
    </source>
</reference>